<reference evidence="1" key="1">
    <citation type="submission" date="2007-04" db="EMBL/GenBank/DDBJ databases">
        <authorList>
            <person name="Noh E.W."/>
            <person name="Lee J.S."/>
            <person name="Choi Y.I."/>
            <person name="Han M.S."/>
            <person name="Yi Y.S."/>
            <person name="Han S.U."/>
        </authorList>
    </citation>
    <scope>NUCLEOTIDE SEQUENCE</scope>
</reference>
<protein>
    <submittedName>
        <fullName evidence="1">ORF41d</fullName>
    </submittedName>
</protein>
<dbReference type="AlphaFoldDB" id="A4QM09"/>
<accession>A4QM09</accession>
<proteinExistence type="predicted"/>
<dbReference type="EMBL" id="AY228468">
    <property type="protein sequence ID" value="ABP35328.1"/>
    <property type="molecule type" value="Genomic_DNA"/>
</dbReference>
<keyword evidence="1" id="KW-0150">Chloroplast</keyword>
<sequence length="41" mass="4589">MSITCTCGINQILIEFNLSIERGSYMFCNITSKYPPGMKSP</sequence>
<keyword evidence="1" id="KW-0934">Plastid</keyword>
<name>A4QM09_PINKO</name>
<organism evidence="1">
    <name type="scientific">Pinus koraiensis</name>
    <name type="common">Korean pine</name>
    <dbReference type="NCBI Taxonomy" id="88728"/>
    <lineage>
        <taxon>Eukaryota</taxon>
        <taxon>Viridiplantae</taxon>
        <taxon>Streptophyta</taxon>
        <taxon>Embryophyta</taxon>
        <taxon>Tracheophyta</taxon>
        <taxon>Spermatophyta</taxon>
        <taxon>Pinopsida</taxon>
        <taxon>Pinidae</taxon>
        <taxon>Conifers I</taxon>
        <taxon>Pinales</taxon>
        <taxon>Pinaceae</taxon>
        <taxon>Pinus</taxon>
        <taxon>Pinus subgen. Strobus</taxon>
    </lineage>
</organism>
<geneLocation type="chloroplast" evidence="1"/>
<evidence type="ECO:0000313" key="1">
    <source>
        <dbReference type="EMBL" id="ABP35328.1"/>
    </source>
</evidence>